<dbReference type="EMBL" id="CP000909">
    <property type="protein sequence ID" value="ABY35778.1"/>
    <property type="molecule type" value="Genomic_DNA"/>
</dbReference>
<dbReference type="GO" id="GO:0051266">
    <property type="term" value="F:sirohydrochlorin ferrochelatase activity"/>
    <property type="evidence" value="ECO:0000318"/>
    <property type="project" value="GO_Central"/>
</dbReference>
<dbReference type="SUPFAM" id="SSF53800">
    <property type="entry name" value="Chelatase"/>
    <property type="match status" value="1"/>
</dbReference>
<keyword evidence="1" id="KW-0479">Metal-binding</keyword>
<dbReference type="KEGG" id="cau:Caur_2572"/>
<dbReference type="HOGENOM" id="CLU_587540_0_0_0"/>
<dbReference type="eggNOG" id="COG2138">
    <property type="taxonomic scope" value="Bacteria"/>
</dbReference>
<evidence type="ECO:0000313" key="3">
    <source>
        <dbReference type="EMBL" id="ABY35778.1"/>
    </source>
</evidence>
<dbReference type="PANTHER" id="PTHR33542">
    <property type="entry name" value="SIROHYDROCHLORIN FERROCHELATASE, CHLOROPLASTIC"/>
    <property type="match status" value="1"/>
</dbReference>
<protein>
    <submittedName>
        <fullName evidence="3">Cobalamin (Vitamin B12) biosynthesis CbiX protein</fullName>
    </submittedName>
</protein>
<dbReference type="Gene3D" id="3.40.50.1400">
    <property type="match status" value="2"/>
</dbReference>
<keyword evidence="4" id="KW-1185">Reference proteome</keyword>
<accession>A9WIQ1</accession>
<dbReference type="FunCoup" id="A9WIQ1">
    <property type="interactions" value="100"/>
</dbReference>
<dbReference type="GO" id="GO:0046872">
    <property type="term" value="F:metal ion binding"/>
    <property type="evidence" value="ECO:0007669"/>
    <property type="project" value="UniProtKB-KW"/>
</dbReference>
<dbReference type="EnsemblBacteria" id="ABY35778">
    <property type="protein sequence ID" value="ABY35778"/>
    <property type="gene ID" value="Caur_2572"/>
</dbReference>
<evidence type="ECO:0000313" key="4">
    <source>
        <dbReference type="Proteomes" id="UP000002008"/>
    </source>
</evidence>
<evidence type="ECO:0000256" key="1">
    <source>
        <dbReference type="ARBA" id="ARBA00022723"/>
    </source>
</evidence>
<dbReference type="STRING" id="324602.Caur_2572"/>
<dbReference type="CDD" id="cd03416">
    <property type="entry name" value="CbiX_SirB_N"/>
    <property type="match status" value="1"/>
</dbReference>
<reference evidence="4" key="1">
    <citation type="journal article" date="2011" name="BMC Genomics">
        <title>Complete genome sequence of the filamentous anoxygenic phototrophic bacterium Chloroflexus aurantiacus.</title>
        <authorList>
            <person name="Tang K.H."/>
            <person name="Barry K."/>
            <person name="Chertkov O."/>
            <person name="Dalin E."/>
            <person name="Han C.S."/>
            <person name="Hauser L.J."/>
            <person name="Honchak B.M."/>
            <person name="Karbach L.E."/>
            <person name="Land M.L."/>
            <person name="Lapidus A."/>
            <person name="Larimer F.W."/>
            <person name="Mikhailova N."/>
            <person name="Pitluck S."/>
            <person name="Pierson B.K."/>
            <person name="Blankenship R.E."/>
        </authorList>
    </citation>
    <scope>NUCLEOTIDE SEQUENCE [LARGE SCALE GENOMIC DNA]</scope>
    <source>
        <strain evidence="4">ATCC 29366 / DSM 635 / J-10-fl</strain>
    </source>
</reference>
<organism evidence="3 4">
    <name type="scientific">Chloroflexus aurantiacus (strain ATCC 29366 / DSM 635 / J-10-fl)</name>
    <dbReference type="NCBI Taxonomy" id="324602"/>
    <lineage>
        <taxon>Bacteria</taxon>
        <taxon>Bacillati</taxon>
        <taxon>Chloroflexota</taxon>
        <taxon>Chloroflexia</taxon>
        <taxon>Chloroflexales</taxon>
        <taxon>Chloroflexineae</taxon>
        <taxon>Chloroflexaceae</taxon>
        <taxon>Chloroflexus</taxon>
    </lineage>
</organism>
<sequence length="464" mass="50750">MTRTAILLIGHGTDDSDGLAEYRQLAGMLQERLDLPVQPCFLELADPPIGQAIDECARAGYQRLIAIPLLLGAAGHQKNDIPVALQQARLRWPELTIQYGTPLGVQYSLLKALADRLATAEAAAPPVPRAETALALIGRGSSDPDSNADVARMARLLWEGRGYAHVTYGFYSITTPRVPQTLDACIALGARRIIVIPYLLFTGRILRRIIAQVAAARQTYPDHDFVVTEHLGLHEGVLAAIMQRVQEAMNGQSAANCDVCKYRRLFPGFTADFGRPQTSDHEHGLRGEASGSMTNILPPRYRGGRAVSAAPMTAAPLVFDEHGQVAWDRIWGGDDPDNPFCELALAGGPPHRGTLLEPVDPATIQADPAGYARVIAELRRALTMVTDLPVTTDTAPGWIGLVCESEEMAIWLLRAIIVENVSVRREDRTLLLPAGPHFRLEGEIKNVVTAVAKTYHYWKEHIQR</sequence>
<dbReference type="RefSeq" id="WP_012258431.1">
    <property type="nucleotide sequence ID" value="NC_010175.1"/>
</dbReference>
<dbReference type="InParanoid" id="A9WIQ1"/>
<dbReference type="InterPro" id="IPR002762">
    <property type="entry name" value="CbiX-like"/>
</dbReference>
<dbReference type="Pfam" id="PF01903">
    <property type="entry name" value="CbiX"/>
    <property type="match status" value="2"/>
</dbReference>
<dbReference type="PATRIC" id="fig|324602.8.peg.2898"/>
<evidence type="ECO:0000256" key="2">
    <source>
        <dbReference type="ARBA" id="ARBA00023239"/>
    </source>
</evidence>
<dbReference type="AlphaFoldDB" id="A9WIQ1"/>
<name>A9WIQ1_CHLAA</name>
<keyword evidence="2" id="KW-0456">Lyase</keyword>
<dbReference type="CDD" id="cd03414">
    <property type="entry name" value="CbiX_SirB_C"/>
    <property type="match status" value="1"/>
</dbReference>
<dbReference type="InterPro" id="IPR050963">
    <property type="entry name" value="Sirohydro_Cobaltochel/CbiX"/>
</dbReference>
<dbReference type="Proteomes" id="UP000002008">
    <property type="component" value="Chromosome"/>
</dbReference>
<gene>
    <name evidence="3" type="ordered locus">Caur_2572</name>
</gene>
<dbReference type="PANTHER" id="PTHR33542:SF3">
    <property type="entry name" value="SIROHYDROCHLORIN FERROCHELATASE, CHLOROPLASTIC"/>
    <property type="match status" value="1"/>
</dbReference>
<proteinExistence type="predicted"/>
<dbReference type="GO" id="GO:0019354">
    <property type="term" value="P:siroheme biosynthetic process"/>
    <property type="evidence" value="ECO:0000318"/>
    <property type="project" value="GO_Central"/>
</dbReference>